<dbReference type="PANTHER" id="PTHR36302">
    <property type="entry name" value="BLR7088 PROTEIN"/>
    <property type="match status" value="1"/>
</dbReference>
<dbReference type="RefSeq" id="WP_192029970.1">
    <property type="nucleotide sequence ID" value="NZ_JACYTR010000025.1"/>
</dbReference>
<dbReference type="Pfam" id="PF04314">
    <property type="entry name" value="PCuAC"/>
    <property type="match status" value="1"/>
</dbReference>
<evidence type="ECO:0000313" key="2">
    <source>
        <dbReference type="EMBL" id="MBD8526553.1"/>
    </source>
</evidence>
<protein>
    <submittedName>
        <fullName evidence="2">Copper chaperone PCu(A)C</fullName>
    </submittedName>
</protein>
<proteinExistence type="predicted"/>
<reference evidence="2 3" key="1">
    <citation type="submission" date="2020-09" db="EMBL/GenBank/DDBJ databases">
        <title>Pseudoxanthomonas sp. CAU 1598 isolated from sand of Yaerae Beach.</title>
        <authorList>
            <person name="Kim W."/>
        </authorList>
    </citation>
    <scope>NUCLEOTIDE SEQUENCE [LARGE SCALE GENOMIC DNA]</scope>
    <source>
        <strain evidence="2 3">CAU 1598</strain>
    </source>
</reference>
<dbReference type="SUPFAM" id="SSF110087">
    <property type="entry name" value="DR1885-like metal-binding protein"/>
    <property type="match status" value="1"/>
</dbReference>
<feature type="chain" id="PRO_5043845511" evidence="1">
    <location>
        <begin position="25"/>
        <end position="149"/>
    </location>
</feature>
<keyword evidence="3" id="KW-1185">Reference proteome</keyword>
<dbReference type="EMBL" id="JACYTR010000025">
    <property type="protein sequence ID" value="MBD8526553.1"/>
    <property type="molecule type" value="Genomic_DNA"/>
</dbReference>
<sequence length="149" mass="15965">MSARTCLNLMLSAALLLFSGSALAELKLKGSNAWIRLAPSGAMMLAGYVELRNEGEQPLRLKGGQSGAFGLIEIHRTEEVDGVSRMREVPLLEIAPGATVKLEPGGLHLMLMRPTGELAEGTTVAIDLLDENDEPLPVAFTVRREAPES</sequence>
<dbReference type="PANTHER" id="PTHR36302:SF1">
    <property type="entry name" value="COPPER CHAPERONE PCU(A)C"/>
    <property type="match status" value="1"/>
</dbReference>
<dbReference type="Gene3D" id="2.60.40.1890">
    <property type="entry name" value="PCu(A)C copper chaperone"/>
    <property type="match status" value="1"/>
</dbReference>
<dbReference type="InterPro" id="IPR007410">
    <property type="entry name" value="LpqE-like"/>
</dbReference>
<evidence type="ECO:0000256" key="1">
    <source>
        <dbReference type="SAM" id="SignalP"/>
    </source>
</evidence>
<dbReference type="InterPro" id="IPR036182">
    <property type="entry name" value="PCuAC_sf"/>
</dbReference>
<evidence type="ECO:0000313" key="3">
    <source>
        <dbReference type="Proteomes" id="UP000613768"/>
    </source>
</evidence>
<name>A0AAW3ZLD7_9GAMM</name>
<comment type="caution">
    <text evidence="2">The sequence shown here is derived from an EMBL/GenBank/DDBJ whole genome shotgun (WGS) entry which is preliminary data.</text>
</comment>
<dbReference type="AlphaFoldDB" id="A0AAW3ZLD7"/>
<gene>
    <name evidence="2" type="ORF">IFO71_12480</name>
</gene>
<dbReference type="InterPro" id="IPR058248">
    <property type="entry name" value="Lxx211020-like"/>
</dbReference>
<keyword evidence="1" id="KW-0732">Signal</keyword>
<dbReference type="Proteomes" id="UP000613768">
    <property type="component" value="Unassembled WGS sequence"/>
</dbReference>
<feature type="signal peptide" evidence="1">
    <location>
        <begin position="1"/>
        <end position="24"/>
    </location>
</feature>
<organism evidence="2 3">
    <name type="scientific">Pseudomarimonas arenosa</name>
    <dbReference type="NCBI Taxonomy" id="2774145"/>
    <lineage>
        <taxon>Bacteria</taxon>
        <taxon>Pseudomonadati</taxon>
        <taxon>Pseudomonadota</taxon>
        <taxon>Gammaproteobacteria</taxon>
        <taxon>Lysobacterales</taxon>
        <taxon>Lysobacteraceae</taxon>
        <taxon>Pseudomarimonas</taxon>
    </lineage>
</organism>
<accession>A0AAW3ZLD7</accession>